<keyword evidence="2" id="KW-1133">Transmembrane helix</keyword>
<reference evidence="3 4" key="1">
    <citation type="submission" date="2021-01" db="EMBL/GenBank/DDBJ databases">
        <title>Actinoplanes sp. nov. LDG1-06 isolated from lichen.</title>
        <authorList>
            <person name="Saeng-In P."/>
            <person name="Phongsopitanun W."/>
            <person name="Kanchanasin P."/>
            <person name="Yuki M."/>
            <person name="Kudo T."/>
            <person name="Ohkuma M."/>
            <person name="Tanasupawat S."/>
        </authorList>
    </citation>
    <scope>NUCLEOTIDE SEQUENCE [LARGE SCALE GENOMIC DNA]</scope>
    <source>
        <strain evidence="3 4">LDG1-06</strain>
    </source>
</reference>
<keyword evidence="4" id="KW-1185">Reference proteome</keyword>
<accession>A0ABS2AIQ5</accession>
<gene>
    <name evidence="3" type="ORF">JIG36_27245</name>
</gene>
<keyword evidence="2" id="KW-0472">Membrane</keyword>
<evidence type="ECO:0000313" key="3">
    <source>
        <dbReference type="EMBL" id="MBM2619253.1"/>
    </source>
</evidence>
<feature type="transmembrane region" description="Helical" evidence="2">
    <location>
        <begin position="37"/>
        <end position="57"/>
    </location>
</feature>
<protein>
    <submittedName>
        <fullName evidence="3">Uncharacterized protein</fullName>
    </submittedName>
</protein>
<comment type="caution">
    <text evidence="3">The sequence shown here is derived from an EMBL/GenBank/DDBJ whole genome shotgun (WGS) entry which is preliminary data.</text>
</comment>
<organism evidence="3 4">
    <name type="scientific">Paractinoplanes ovalisporus</name>
    <dbReference type="NCBI Taxonomy" id="2810368"/>
    <lineage>
        <taxon>Bacteria</taxon>
        <taxon>Bacillati</taxon>
        <taxon>Actinomycetota</taxon>
        <taxon>Actinomycetes</taxon>
        <taxon>Micromonosporales</taxon>
        <taxon>Micromonosporaceae</taxon>
        <taxon>Paractinoplanes</taxon>
    </lineage>
</organism>
<sequence>MKPHRMDGVSLSFGVLFLLVAIWWAVSRVVTIHLPAVGWLVAGGLILFGVIGLLGALRSARSAAVTEQKPAPAVAPQPEGPELPGDLTPEVHASIVRELMDETVDRITKENPELKPEQPRRE</sequence>
<evidence type="ECO:0000256" key="2">
    <source>
        <dbReference type="SAM" id="Phobius"/>
    </source>
</evidence>
<dbReference type="Proteomes" id="UP000632138">
    <property type="component" value="Unassembled WGS sequence"/>
</dbReference>
<proteinExistence type="predicted"/>
<keyword evidence="2" id="KW-0812">Transmembrane</keyword>
<dbReference type="RefSeq" id="WP_203379228.1">
    <property type="nucleotide sequence ID" value="NZ_JAENHP010000009.1"/>
</dbReference>
<evidence type="ECO:0000313" key="4">
    <source>
        <dbReference type="Proteomes" id="UP000632138"/>
    </source>
</evidence>
<feature type="region of interest" description="Disordered" evidence="1">
    <location>
        <begin position="67"/>
        <end position="88"/>
    </location>
</feature>
<name>A0ABS2AIQ5_9ACTN</name>
<evidence type="ECO:0000256" key="1">
    <source>
        <dbReference type="SAM" id="MobiDB-lite"/>
    </source>
</evidence>
<dbReference type="EMBL" id="JAENHP010000009">
    <property type="protein sequence ID" value="MBM2619253.1"/>
    <property type="molecule type" value="Genomic_DNA"/>
</dbReference>